<dbReference type="EMBL" id="CP001291">
    <property type="protein sequence ID" value="ACK73139.1"/>
    <property type="molecule type" value="Genomic_DNA"/>
</dbReference>
<evidence type="ECO:0008006" key="4">
    <source>
        <dbReference type="Google" id="ProtNLM"/>
    </source>
</evidence>
<organism evidence="2 3">
    <name type="scientific">Gloeothece citriformis (strain PCC 7424)</name>
    <name type="common">Cyanothece sp. (strain PCC 7424)</name>
    <dbReference type="NCBI Taxonomy" id="65393"/>
    <lineage>
        <taxon>Bacteria</taxon>
        <taxon>Bacillati</taxon>
        <taxon>Cyanobacteriota</taxon>
        <taxon>Cyanophyceae</taxon>
        <taxon>Oscillatoriophycideae</taxon>
        <taxon>Chroococcales</taxon>
        <taxon>Aphanothecaceae</taxon>
        <taxon>Gloeothece</taxon>
        <taxon>Gloeothece citriformis</taxon>
    </lineage>
</organism>
<name>B7KD18_GLOC7</name>
<evidence type="ECO:0000313" key="2">
    <source>
        <dbReference type="EMBL" id="ACK73139.1"/>
    </source>
</evidence>
<keyword evidence="1" id="KW-1133">Transmembrane helix</keyword>
<proteinExistence type="predicted"/>
<dbReference type="KEGG" id="cyc:PCC7424_4781"/>
<evidence type="ECO:0000256" key="1">
    <source>
        <dbReference type="SAM" id="Phobius"/>
    </source>
</evidence>
<keyword evidence="3" id="KW-1185">Reference proteome</keyword>
<dbReference type="HOGENOM" id="CLU_128115_0_0_3"/>
<dbReference type="AlphaFoldDB" id="B7KD18"/>
<feature type="transmembrane region" description="Helical" evidence="1">
    <location>
        <begin position="140"/>
        <end position="160"/>
    </location>
</feature>
<dbReference type="Proteomes" id="UP000002384">
    <property type="component" value="Chromosome"/>
</dbReference>
<evidence type="ECO:0000313" key="3">
    <source>
        <dbReference type="Proteomes" id="UP000002384"/>
    </source>
</evidence>
<reference evidence="3" key="1">
    <citation type="journal article" date="2011" name="MBio">
        <title>Novel metabolic attributes of the genus Cyanothece, comprising a group of unicellular nitrogen-fixing Cyanobacteria.</title>
        <authorList>
            <person name="Bandyopadhyay A."/>
            <person name="Elvitigala T."/>
            <person name="Welsh E."/>
            <person name="Stockel J."/>
            <person name="Liberton M."/>
            <person name="Min H."/>
            <person name="Sherman L.A."/>
            <person name="Pakrasi H.B."/>
        </authorList>
    </citation>
    <scope>NUCLEOTIDE SEQUENCE [LARGE SCALE GENOMIC DNA]</scope>
    <source>
        <strain evidence="3">PCC 7424</strain>
    </source>
</reference>
<dbReference type="RefSeq" id="WP_015956721.1">
    <property type="nucleotide sequence ID" value="NC_011729.1"/>
</dbReference>
<gene>
    <name evidence="2" type="ordered locus">PCC7424_4781</name>
</gene>
<feature type="transmembrane region" description="Helical" evidence="1">
    <location>
        <begin position="57"/>
        <end position="76"/>
    </location>
</feature>
<keyword evidence="1" id="KW-0812">Transmembrane</keyword>
<sequence length="177" mass="20086">MVMFLKIWRFITIILTALLTGATFCHTLELPAKMNYPAVLYLILQKSLYGMFGPRGVGAYIELGAVLATIILLFLLDKGRRAFILTLVATICLLIAFPVLFFLFNSPVNAIWSQVNTPESIPANWMALRNQWEYSHAARFVLHLIALCALVLSVIFETPIHRPQASMFRDVARMTRR</sequence>
<dbReference type="eggNOG" id="ENOG5032ZN8">
    <property type="taxonomic scope" value="Bacteria"/>
</dbReference>
<feature type="transmembrane region" description="Helical" evidence="1">
    <location>
        <begin position="83"/>
        <end position="104"/>
    </location>
</feature>
<dbReference type="STRING" id="65393.PCC7424_4781"/>
<accession>B7KD18</accession>
<protein>
    <recommendedName>
        <fullName evidence="4">DUF1772 domain-containing protein</fullName>
    </recommendedName>
</protein>
<keyword evidence="1" id="KW-0472">Membrane</keyword>